<evidence type="ECO:0000313" key="2">
    <source>
        <dbReference type="EMBL" id="NOH15449.1"/>
    </source>
</evidence>
<dbReference type="AlphaFoldDB" id="A0A7Y3V7W7"/>
<evidence type="ECO:0008006" key="4">
    <source>
        <dbReference type="Google" id="ProtNLM"/>
    </source>
</evidence>
<sequence length="126" mass="14152">MYYNKFNCPFYRQRPGGFPGAPMGPGGFPGGPGGPGGPNRPPMGPPPSFTPEKPKSFDGIQTKAVDPGSIRPCIFRFVYIWPERGRPFWMFVTFVGPRSVAGWRWNGFSWSYFGIDINRIDSFMCF</sequence>
<dbReference type="RefSeq" id="WP_171302954.1">
    <property type="nucleotide sequence ID" value="NZ_JABFIF010000003.1"/>
</dbReference>
<protein>
    <recommendedName>
        <fullName evidence="4">Transporter</fullName>
    </recommendedName>
</protein>
<feature type="compositionally biased region" description="Gly residues" evidence="1">
    <location>
        <begin position="19"/>
        <end position="37"/>
    </location>
</feature>
<reference evidence="2 3" key="1">
    <citation type="submission" date="2020-05" db="EMBL/GenBank/DDBJ databases">
        <title>Draft genome sequence of Clostridium cochlearium strain AGROS13 isolated from a sheep dairy farm in New Zealand.</title>
        <authorList>
            <person name="Gupta T.B."/>
            <person name="Jauregui R."/>
            <person name="Risson A.N."/>
            <person name="Brightwell G."/>
            <person name="Maclean P."/>
        </authorList>
    </citation>
    <scope>NUCLEOTIDE SEQUENCE [LARGE SCALE GENOMIC DNA]</scope>
    <source>
        <strain evidence="2 3">AGROS13</strain>
    </source>
</reference>
<accession>A0A7Y3V7W7</accession>
<evidence type="ECO:0000256" key="1">
    <source>
        <dbReference type="SAM" id="MobiDB-lite"/>
    </source>
</evidence>
<feature type="region of interest" description="Disordered" evidence="1">
    <location>
        <begin position="19"/>
        <end position="64"/>
    </location>
</feature>
<dbReference type="EMBL" id="JABFIF010000003">
    <property type="protein sequence ID" value="NOH15449.1"/>
    <property type="molecule type" value="Genomic_DNA"/>
</dbReference>
<dbReference type="Proteomes" id="UP000528432">
    <property type="component" value="Unassembled WGS sequence"/>
</dbReference>
<gene>
    <name evidence="2" type="ORF">HMJ28_03450</name>
</gene>
<proteinExistence type="predicted"/>
<feature type="compositionally biased region" description="Pro residues" evidence="1">
    <location>
        <begin position="38"/>
        <end position="49"/>
    </location>
</feature>
<evidence type="ECO:0000313" key="3">
    <source>
        <dbReference type="Proteomes" id="UP000528432"/>
    </source>
</evidence>
<organism evidence="2 3">
    <name type="scientific">Clostridium cochlearium</name>
    <dbReference type="NCBI Taxonomy" id="1494"/>
    <lineage>
        <taxon>Bacteria</taxon>
        <taxon>Bacillati</taxon>
        <taxon>Bacillota</taxon>
        <taxon>Clostridia</taxon>
        <taxon>Eubacteriales</taxon>
        <taxon>Clostridiaceae</taxon>
        <taxon>Clostridium</taxon>
    </lineage>
</organism>
<name>A0A7Y3V7W7_CLOCO</name>
<comment type="caution">
    <text evidence="2">The sequence shown here is derived from an EMBL/GenBank/DDBJ whole genome shotgun (WGS) entry which is preliminary data.</text>
</comment>